<sequence>MDCPTNIPNLSIDIVYSILLELPVKTIQNYPLYGFAYDFVAEDYKVLCVVIQLPCNTMYLRYIVEIYSVKNQSWKTIQDIFPLPSDFSLYVNDDPVSLNGVSTAMKKLLLPSKCGTLMKLCVWGDRVCVMTIINEEISIWPLEKDGKISFCSLTIWGSS</sequence>
<name>A0AAV9M6C8_9SOLN</name>
<dbReference type="EMBL" id="JAWPEI010000003">
    <property type="protein sequence ID" value="KAK4732764.1"/>
    <property type="molecule type" value="Genomic_DNA"/>
</dbReference>
<dbReference type="Proteomes" id="UP001311915">
    <property type="component" value="Unassembled WGS sequence"/>
</dbReference>
<keyword evidence="2" id="KW-1185">Reference proteome</keyword>
<evidence type="ECO:0000313" key="2">
    <source>
        <dbReference type="Proteomes" id="UP001311915"/>
    </source>
</evidence>
<proteinExistence type="predicted"/>
<gene>
    <name evidence="1" type="ORF">R3W88_025752</name>
</gene>
<organism evidence="1 2">
    <name type="scientific">Solanum pinnatisectum</name>
    <name type="common">tansyleaf nightshade</name>
    <dbReference type="NCBI Taxonomy" id="50273"/>
    <lineage>
        <taxon>Eukaryota</taxon>
        <taxon>Viridiplantae</taxon>
        <taxon>Streptophyta</taxon>
        <taxon>Embryophyta</taxon>
        <taxon>Tracheophyta</taxon>
        <taxon>Spermatophyta</taxon>
        <taxon>Magnoliopsida</taxon>
        <taxon>eudicotyledons</taxon>
        <taxon>Gunneridae</taxon>
        <taxon>Pentapetalae</taxon>
        <taxon>asterids</taxon>
        <taxon>lamiids</taxon>
        <taxon>Solanales</taxon>
        <taxon>Solanaceae</taxon>
        <taxon>Solanoideae</taxon>
        <taxon>Solaneae</taxon>
        <taxon>Solanum</taxon>
    </lineage>
</organism>
<comment type="caution">
    <text evidence="1">The sequence shown here is derived from an EMBL/GenBank/DDBJ whole genome shotgun (WGS) entry which is preliminary data.</text>
</comment>
<protein>
    <submittedName>
        <fullName evidence="1">Uncharacterized protein</fullName>
    </submittedName>
</protein>
<accession>A0AAV9M6C8</accession>
<dbReference type="AlphaFoldDB" id="A0AAV9M6C8"/>
<evidence type="ECO:0000313" key="1">
    <source>
        <dbReference type="EMBL" id="KAK4732764.1"/>
    </source>
</evidence>
<reference evidence="1 2" key="1">
    <citation type="submission" date="2023-10" db="EMBL/GenBank/DDBJ databases">
        <title>Genome-Wide Identification Analysis in wild type Solanum Pinnatisectum Reveals Some Genes Defensing Phytophthora Infestans.</title>
        <authorList>
            <person name="Sun C."/>
        </authorList>
    </citation>
    <scope>NUCLEOTIDE SEQUENCE [LARGE SCALE GENOMIC DNA]</scope>
    <source>
        <strain evidence="1">LQN</strain>
        <tissue evidence="1">Leaf</tissue>
    </source>
</reference>